<proteinExistence type="predicted"/>
<dbReference type="eggNOG" id="ENOG503070W">
    <property type="taxonomic scope" value="Bacteria"/>
</dbReference>
<gene>
    <name evidence="2" type="ordered locus">Mlut_00140</name>
</gene>
<dbReference type="Proteomes" id="UP000000738">
    <property type="component" value="Chromosome"/>
</dbReference>
<protein>
    <submittedName>
        <fullName evidence="2">Uncharacterized protein</fullName>
    </submittedName>
</protein>
<sequence>MLPHAVITVTETGALDVTLDGTVFPPPEGDAWTRSTFGPLLDALTRDRTITVRIEVHESDGTVFTDIIRARRHTTPEPPDTEADTEGGTQVKASSKRRPDLVEVTGEGFVPAEDIAVAVIISHTDATSTGHARALLDRRQLRSLPSDGASEVVLFGRVSGTIHVRRLS</sequence>
<name>C5C7Y4_MICLC</name>
<evidence type="ECO:0000313" key="3">
    <source>
        <dbReference type="Proteomes" id="UP000000738"/>
    </source>
</evidence>
<dbReference type="AlphaFoldDB" id="C5C7Y4"/>
<evidence type="ECO:0000313" key="2">
    <source>
        <dbReference type="EMBL" id="ACS29586.1"/>
    </source>
</evidence>
<reference evidence="3" key="1">
    <citation type="journal article" date="2010" name="J. Bacteriol.">
        <title>Genome sequence of the Fleming strain of Micrococcus luteus, a simple free-living actinobacterium.</title>
        <authorList>
            <person name="Young M."/>
            <person name="Artsatbanov V."/>
            <person name="Beller H.R."/>
            <person name="Chandra G."/>
            <person name="Chater K.F."/>
            <person name="Dover L.G."/>
            <person name="Goh E.B."/>
            <person name="Kahan T."/>
            <person name="Kaprelyants A.S."/>
            <person name="Kyrpides N."/>
            <person name="Lapidus A."/>
            <person name="Lowry S.R."/>
            <person name="Lykidis A."/>
            <person name="Mahillon J."/>
            <person name="Markowitz V."/>
            <person name="Mavromatis K."/>
            <person name="Mukamolova G.V."/>
            <person name="Oren A."/>
            <person name="Rokem J.S."/>
            <person name="Smith M.C."/>
            <person name="Young D.I."/>
            <person name="Greenblatt C.L."/>
        </authorList>
    </citation>
    <scope>NUCLEOTIDE SEQUENCE [LARGE SCALE GENOMIC DNA]</scope>
    <source>
        <strain evidence="3">ATCC 4698 / DSM 20030 / JCM 1464 / NBRC 3333 / NCIMB 9278 / NCTC 2665 / VKM Ac-2230</strain>
    </source>
</reference>
<dbReference type="EMBL" id="CP001628">
    <property type="protein sequence ID" value="ACS29586.1"/>
    <property type="molecule type" value="Genomic_DNA"/>
</dbReference>
<dbReference type="EnsemblBacteria" id="ACS29586">
    <property type="protein sequence ID" value="ACS29586"/>
    <property type="gene ID" value="Mlut_00140"/>
</dbReference>
<keyword evidence="3" id="KW-1185">Reference proteome</keyword>
<feature type="region of interest" description="Disordered" evidence="1">
    <location>
        <begin position="72"/>
        <end position="99"/>
    </location>
</feature>
<dbReference type="STRING" id="465515.Mlut_00140"/>
<dbReference type="KEGG" id="mlu:Mlut_00140"/>
<evidence type="ECO:0000256" key="1">
    <source>
        <dbReference type="SAM" id="MobiDB-lite"/>
    </source>
</evidence>
<dbReference type="HOGENOM" id="CLU_127051_0_0_11"/>
<accession>C5C7Y4</accession>
<organism evidence="2 3">
    <name type="scientific">Micrococcus luteus (strain ATCC 4698 / DSM 20030 / JCM 1464 / CCM 169 / CCUG 5858 / IAM 1056 / NBRC 3333 / NCIMB 9278 / NCTC 2665 / VKM Ac-2230)</name>
    <name type="common">Micrococcus lysodeikticus</name>
    <dbReference type="NCBI Taxonomy" id="465515"/>
    <lineage>
        <taxon>Bacteria</taxon>
        <taxon>Bacillati</taxon>
        <taxon>Actinomycetota</taxon>
        <taxon>Actinomycetes</taxon>
        <taxon>Micrococcales</taxon>
        <taxon>Micrococcaceae</taxon>
        <taxon>Micrococcus</taxon>
    </lineage>
</organism>